<reference evidence="3" key="1">
    <citation type="submission" date="2020-06" db="EMBL/GenBank/DDBJ databases">
        <title>Unique genomic features of the anaerobic methanotrophic archaea.</title>
        <authorList>
            <person name="Chadwick G.L."/>
            <person name="Skennerton C.T."/>
            <person name="Laso-Perez R."/>
            <person name="Leu A.O."/>
            <person name="Speth D.R."/>
            <person name="Yu H."/>
            <person name="Morgan-Lang C."/>
            <person name="Hatzenpichler R."/>
            <person name="Goudeau D."/>
            <person name="Malmstrom R."/>
            <person name="Brazelton W.J."/>
            <person name="Woyke T."/>
            <person name="Hallam S.J."/>
            <person name="Tyson G.W."/>
            <person name="Wegener G."/>
            <person name="Boetius A."/>
            <person name="Orphan V."/>
        </authorList>
    </citation>
    <scope>NUCLEOTIDE SEQUENCE</scope>
</reference>
<name>A0A7G9Y7H4_9EURY</name>
<accession>A0A7G9Y7H4</accession>
<dbReference type="AlphaFoldDB" id="A0A7G9Y7H4"/>
<evidence type="ECO:0000256" key="1">
    <source>
        <dbReference type="SAM" id="Phobius"/>
    </source>
</evidence>
<dbReference type="EMBL" id="MT630878">
    <property type="protein sequence ID" value="QNO43958.1"/>
    <property type="molecule type" value="Genomic_DNA"/>
</dbReference>
<dbReference type="EMBL" id="MT630849">
    <property type="protein sequence ID" value="QNO43687.1"/>
    <property type="molecule type" value="Genomic_DNA"/>
</dbReference>
<dbReference type="EMBL" id="MT631444">
    <property type="protein sequence ID" value="QNO50632.1"/>
    <property type="molecule type" value="Genomic_DNA"/>
</dbReference>
<evidence type="ECO:0000313" key="3">
    <source>
        <dbReference type="EMBL" id="QNO43958.1"/>
    </source>
</evidence>
<feature type="transmembrane region" description="Helical" evidence="1">
    <location>
        <begin position="66"/>
        <end position="88"/>
    </location>
</feature>
<feature type="transmembrane region" description="Helical" evidence="1">
    <location>
        <begin position="123"/>
        <end position="144"/>
    </location>
</feature>
<keyword evidence="1" id="KW-0812">Transmembrane</keyword>
<keyword evidence="1" id="KW-1133">Transmembrane helix</keyword>
<sequence length="151" mass="16886">MNILNKSIGRFPLGVWIAIVALLTLFLGWGMQAYSLLDWDGAVDIGVQNERFTGDDAERAWAQESWGVAAVDMLWPLPIGIAALIGLLRKRISGFAAGLMEFSIGVYFPLVFAFQRWTIHPETVIAAIFLWTIPSLLGIIGLWANREYFEK</sequence>
<protein>
    <submittedName>
        <fullName evidence="3">Uncharacterized protein</fullName>
    </submittedName>
</protein>
<evidence type="ECO:0000313" key="4">
    <source>
        <dbReference type="EMBL" id="QNO50632.1"/>
    </source>
</evidence>
<evidence type="ECO:0000313" key="2">
    <source>
        <dbReference type="EMBL" id="QNO43687.1"/>
    </source>
</evidence>
<gene>
    <name evidence="3" type="ORF">AECFJODE_00011</name>
    <name evidence="2" type="ORF">FICJDHNH_00027</name>
    <name evidence="4" type="ORF">PPJMCGDE_00003</name>
</gene>
<keyword evidence="1" id="KW-0472">Membrane</keyword>
<feature type="transmembrane region" description="Helical" evidence="1">
    <location>
        <begin position="95"/>
        <end position="117"/>
    </location>
</feature>
<proteinExistence type="predicted"/>
<feature type="transmembrane region" description="Helical" evidence="1">
    <location>
        <begin position="12"/>
        <end position="31"/>
    </location>
</feature>
<organism evidence="3">
    <name type="scientific">Candidatus Methanogaster sp. ANME-2c ERB4</name>
    <dbReference type="NCBI Taxonomy" id="2759911"/>
    <lineage>
        <taxon>Archaea</taxon>
        <taxon>Methanobacteriati</taxon>
        <taxon>Methanobacteriota</taxon>
        <taxon>Stenosarchaea group</taxon>
        <taxon>Methanomicrobia</taxon>
        <taxon>Methanosarcinales</taxon>
        <taxon>ANME-2 cluster</taxon>
        <taxon>Candidatus Methanogasteraceae</taxon>
        <taxon>Candidatus Methanogaster</taxon>
    </lineage>
</organism>